<keyword evidence="5" id="KW-0539">Nucleus</keyword>
<evidence type="ECO:0000256" key="6">
    <source>
        <dbReference type="PROSITE-ProRule" id="PRU00176"/>
    </source>
</evidence>
<sequence>MSAPGEGSTAPSYAKSALYSAIYGAAGSSASTSTSSADGGAAQGSQSSTDTTNTIACAASDKPSSQPGASAPAAWSTALRFAPRARTSAAGASSSSAASSSGTLARSRSIPTSLAIKPTAASSSSSSSASALPSSSSISALSSSAQPAGKTGAAFQPSRSVLAMGEDEDDTEQDAFQNLSSSRSAGIKMPKLNAPAARAKPRPGADLGAAALAAALPPPVSSVHGRPAAQRYQDAAPANVPRHSTKSTDDAGQKQDLRRPRPLPSFGPPPMTLSEQEMEEDKEIVRMAAERRGDFPGGPGRWQGDEEDEEDSSMASGKRRWKKKKRKMDAPALNMDADYDPRLPNDYAAFRALLRERRQAERELARQRRGDDEEEWLSDEEDDLAEEQRRHEQEEEEERRADEHRRKMMRFAPPSSYGPPEAAPLQRVQQLPPTTMTYAQRAGLEPLPEPNPQPQPQPESSAISDPPPFYPGGLLREPPRQWTQDAPAFYTHPNAGPGFEQNSPRDFHEWGYSRPNDTRPPAPRGFAPAPVSAPPAPLHQEAPARTWNGGDDGHANRTEDQPPAPAVDISDAVERARRIAQALTSKHNLADDGRRQDAPVPGLPPEPPHLQSSATGTVPPPVAAASSVAHIHPSRLAQMQADTAHTLDSTAPLLAPEPAPAPGPPPPPPPLPPPQLSQPPQPSSAPPAQLRFEPSSDPRKWRPQATKVPPQSEPSTDPRRRPAQLPAPQLSSTDQQAQAQTVAPPPLPPPAPPAQAQAQARQEEQDRPAWNADKTGVVARLMAQMGHRQGEGIGADGNQGILAPLRVSAASTPGKKKDASNSNAASASDGAGAGAGMMGKRGTIHHAGARGGGTNASHEQARFGEPSEVVLLENMVGEDGVDEHLGDEIREECLKFGRVARVFIFPTGNPALGVRIFVAFEGPAAAWQAVHELDGRLFGGRQVRARYYARASFQRGAYLETL</sequence>
<feature type="region of interest" description="Disordered" evidence="7">
    <location>
        <begin position="218"/>
        <end position="344"/>
    </location>
</feature>
<dbReference type="GO" id="GO:0045292">
    <property type="term" value="P:mRNA cis splicing, via spliceosome"/>
    <property type="evidence" value="ECO:0007669"/>
    <property type="project" value="InterPro"/>
</dbReference>
<evidence type="ECO:0000256" key="1">
    <source>
        <dbReference type="ARBA" id="ARBA00004123"/>
    </source>
</evidence>
<keyword evidence="4" id="KW-0508">mRNA splicing</keyword>
<feature type="compositionally biased region" description="Polar residues" evidence="7">
    <location>
        <begin position="640"/>
        <end position="649"/>
    </location>
</feature>
<feature type="domain" description="G-patch" evidence="9">
    <location>
        <begin position="774"/>
        <end position="838"/>
    </location>
</feature>
<dbReference type="PANTHER" id="PTHR13288">
    <property type="entry name" value="SPLICING FACTOR 45 SPF45"/>
    <property type="match status" value="1"/>
</dbReference>
<dbReference type="InterPro" id="IPR000467">
    <property type="entry name" value="G_patch_dom"/>
</dbReference>
<dbReference type="FunFam" id="3.30.70.330:FF:000382">
    <property type="entry name" value="G-patch domain-containing protein"/>
    <property type="match status" value="1"/>
</dbReference>
<dbReference type="PROSITE" id="PS50102">
    <property type="entry name" value="RRM"/>
    <property type="match status" value="1"/>
</dbReference>
<dbReference type="SUPFAM" id="SSF54928">
    <property type="entry name" value="RNA-binding domain, RBD"/>
    <property type="match status" value="1"/>
</dbReference>
<keyword evidence="11" id="KW-1185">Reference proteome</keyword>
<evidence type="ECO:0000259" key="8">
    <source>
        <dbReference type="PROSITE" id="PS50102"/>
    </source>
</evidence>
<feature type="compositionally biased region" description="Basic and acidic residues" evidence="7">
    <location>
        <begin position="551"/>
        <end position="560"/>
    </location>
</feature>
<feature type="compositionally biased region" description="Polar residues" evidence="7">
    <location>
        <begin position="427"/>
        <end position="438"/>
    </location>
</feature>
<evidence type="ECO:0000256" key="3">
    <source>
        <dbReference type="ARBA" id="ARBA00022884"/>
    </source>
</evidence>
<comment type="caution">
    <text evidence="10">The sequence shown here is derived from an EMBL/GenBank/DDBJ whole genome shotgun (WGS) entry which is preliminary data.</text>
</comment>
<feature type="compositionally biased region" description="Basic and acidic residues" evidence="7">
    <location>
        <begin position="360"/>
        <end position="371"/>
    </location>
</feature>
<evidence type="ECO:0000256" key="4">
    <source>
        <dbReference type="ARBA" id="ARBA00023187"/>
    </source>
</evidence>
<accession>A0AAN6GDE7</accession>
<feature type="compositionally biased region" description="Low complexity" evidence="7">
    <location>
        <begin position="28"/>
        <end position="48"/>
    </location>
</feature>
<evidence type="ECO:0000313" key="11">
    <source>
        <dbReference type="Proteomes" id="UP001176521"/>
    </source>
</evidence>
<dbReference type="EMBL" id="JAPDMQ010000196">
    <property type="protein sequence ID" value="KAK0531083.1"/>
    <property type="molecule type" value="Genomic_DNA"/>
</dbReference>
<keyword evidence="2" id="KW-0507">mRNA processing</keyword>
<feature type="compositionally biased region" description="Pro residues" evidence="7">
    <location>
        <begin position="262"/>
        <end position="271"/>
    </location>
</feature>
<evidence type="ECO:0000259" key="9">
    <source>
        <dbReference type="PROSITE" id="PS50174"/>
    </source>
</evidence>
<feature type="compositionally biased region" description="Basic residues" evidence="7">
    <location>
        <begin position="317"/>
        <end position="327"/>
    </location>
</feature>
<feature type="compositionally biased region" description="Low complexity" evidence="7">
    <location>
        <begin position="194"/>
        <end position="203"/>
    </location>
</feature>
<evidence type="ECO:0000256" key="7">
    <source>
        <dbReference type="SAM" id="MobiDB-lite"/>
    </source>
</evidence>
<feature type="compositionally biased region" description="Low complexity" evidence="7">
    <location>
        <begin position="84"/>
        <end position="109"/>
    </location>
</feature>
<comment type="subcellular location">
    <subcellularLocation>
        <location evidence="1">Nucleus</location>
    </subcellularLocation>
</comment>
<feature type="compositionally biased region" description="Low complexity" evidence="7">
    <location>
        <begin position="63"/>
        <end position="76"/>
    </location>
</feature>
<feature type="compositionally biased region" description="Basic and acidic residues" evidence="7">
    <location>
        <begin position="283"/>
        <end position="294"/>
    </location>
</feature>
<proteinExistence type="predicted"/>
<protein>
    <recommendedName>
        <fullName evidence="12">G-patch domain-containing protein</fullName>
    </recommendedName>
</protein>
<dbReference type="InterPro" id="IPR012677">
    <property type="entry name" value="Nucleotide-bd_a/b_plait_sf"/>
</dbReference>
<reference evidence="10" key="1">
    <citation type="journal article" date="2023" name="PhytoFront">
        <title>Draft Genome Resources of Seven Strains of Tilletia horrida, Causal Agent of Kernel Smut of Rice.</title>
        <authorList>
            <person name="Khanal S."/>
            <person name="Antony Babu S."/>
            <person name="Zhou X.G."/>
        </authorList>
    </citation>
    <scope>NUCLEOTIDE SEQUENCE</scope>
    <source>
        <strain evidence="10">TX3</strain>
    </source>
</reference>
<feature type="compositionally biased region" description="Low complexity" evidence="7">
    <location>
        <begin position="613"/>
        <end position="629"/>
    </location>
</feature>
<feature type="region of interest" description="Disordered" evidence="7">
    <location>
        <begin position="28"/>
        <end position="203"/>
    </location>
</feature>
<feature type="compositionally biased region" description="Acidic residues" evidence="7">
    <location>
        <begin position="372"/>
        <end position="385"/>
    </location>
</feature>
<feature type="compositionally biased region" description="Low complexity" evidence="7">
    <location>
        <begin position="120"/>
        <end position="145"/>
    </location>
</feature>
<dbReference type="SMART" id="SM00443">
    <property type="entry name" value="G_patch"/>
    <property type="match status" value="1"/>
</dbReference>
<dbReference type="GO" id="GO:0071011">
    <property type="term" value="C:precatalytic spliceosome"/>
    <property type="evidence" value="ECO:0007669"/>
    <property type="project" value="TreeGrafter"/>
</dbReference>
<evidence type="ECO:0000313" key="10">
    <source>
        <dbReference type="EMBL" id="KAK0531083.1"/>
    </source>
</evidence>
<feature type="compositionally biased region" description="Pro residues" evidence="7">
    <location>
        <begin position="447"/>
        <end position="457"/>
    </location>
</feature>
<keyword evidence="3 6" id="KW-0694">RNA-binding</keyword>
<feature type="region of interest" description="Disordered" evidence="7">
    <location>
        <begin position="360"/>
        <end position="772"/>
    </location>
</feature>
<dbReference type="PANTHER" id="PTHR13288:SF8">
    <property type="entry name" value="SPLICING FACTOR 45"/>
    <property type="match status" value="1"/>
</dbReference>
<feature type="compositionally biased region" description="Polar residues" evidence="7">
    <location>
        <begin position="174"/>
        <end position="184"/>
    </location>
</feature>
<feature type="domain" description="RRM" evidence="8">
    <location>
        <begin position="868"/>
        <end position="950"/>
    </location>
</feature>
<dbReference type="InterPro" id="IPR000504">
    <property type="entry name" value="RRM_dom"/>
</dbReference>
<dbReference type="Gene3D" id="3.30.70.330">
    <property type="match status" value="1"/>
</dbReference>
<feature type="compositionally biased region" description="Pro residues" evidence="7">
    <location>
        <begin position="655"/>
        <end position="685"/>
    </location>
</feature>
<name>A0AAN6GDE7_9BASI</name>
<dbReference type="InterPro" id="IPR040052">
    <property type="entry name" value="RBM17"/>
</dbReference>
<gene>
    <name evidence="10" type="ORF">OC842_003727</name>
</gene>
<dbReference type="Pfam" id="PF01585">
    <property type="entry name" value="G-patch"/>
    <property type="match status" value="1"/>
</dbReference>
<feature type="compositionally biased region" description="Pro residues" evidence="7">
    <location>
        <begin position="743"/>
        <end position="753"/>
    </location>
</feature>
<feature type="compositionally biased region" description="Basic and acidic residues" evidence="7">
    <location>
        <begin position="386"/>
        <end position="405"/>
    </location>
</feature>
<feature type="compositionally biased region" description="Low complexity" evidence="7">
    <location>
        <begin position="723"/>
        <end position="742"/>
    </location>
</feature>
<organism evidence="10 11">
    <name type="scientific">Tilletia horrida</name>
    <dbReference type="NCBI Taxonomy" id="155126"/>
    <lineage>
        <taxon>Eukaryota</taxon>
        <taxon>Fungi</taxon>
        <taxon>Dikarya</taxon>
        <taxon>Basidiomycota</taxon>
        <taxon>Ustilaginomycotina</taxon>
        <taxon>Exobasidiomycetes</taxon>
        <taxon>Tilletiales</taxon>
        <taxon>Tilletiaceae</taxon>
        <taxon>Tilletia</taxon>
    </lineage>
</organism>
<feature type="compositionally biased region" description="Basic and acidic residues" evidence="7">
    <location>
        <begin position="588"/>
        <end position="597"/>
    </location>
</feature>
<feature type="compositionally biased region" description="Basic and acidic residues" evidence="7">
    <location>
        <begin position="246"/>
        <end position="259"/>
    </location>
</feature>
<evidence type="ECO:0000256" key="5">
    <source>
        <dbReference type="ARBA" id="ARBA00023242"/>
    </source>
</evidence>
<dbReference type="Proteomes" id="UP001176521">
    <property type="component" value="Unassembled WGS sequence"/>
</dbReference>
<dbReference type="InterPro" id="IPR035979">
    <property type="entry name" value="RBD_domain_sf"/>
</dbReference>
<evidence type="ECO:0000256" key="2">
    <source>
        <dbReference type="ARBA" id="ARBA00022664"/>
    </source>
</evidence>
<feature type="region of interest" description="Disordered" evidence="7">
    <location>
        <begin position="809"/>
        <end position="862"/>
    </location>
</feature>
<dbReference type="AlphaFoldDB" id="A0AAN6GDE7"/>
<dbReference type="InterPro" id="IPR003954">
    <property type="entry name" value="RRM_euk-type"/>
</dbReference>
<evidence type="ECO:0008006" key="12">
    <source>
        <dbReference type="Google" id="ProtNLM"/>
    </source>
</evidence>
<feature type="compositionally biased region" description="Low complexity" evidence="7">
    <location>
        <begin position="820"/>
        <end position="830"/>
    </location>
</feature>
<dbReference type="SMART" id="SM00361">
    <property type="entry name" value="RRM_1"/>
    <property type="match status" value="1"/>
</dbReference>
<dbReference type="GO" id="GO:0003723">
    <property type="term" value="F:RNA binding"/>
    <property type="evidence" value="ECO:0007669"/>
    <property type="project" value="UniProtKB-UniRule"/>
</dbReference>
<dbReference type="PROSITE" id="PS50174">
    <property type="entry name" value="G_PATCH"/>
    <property type="match status" value="1"/>
</dbReference>